<gene>
    <name evidence="2" type="ORF">EV693_10352</name>
</gene>
<evidence type="ECO:0000259" key="1">
    <source>
        <dbReference type="Pfam" id="PF18735"/>
    </source>
</evidence>
<evidence type="ECO:0000313" key="2">
    <source>
        <dbReference type="EMBL" id="TCP18087.1"/>
    </source>
</evidence>
<sequence length="229" mass="26588">MFSSIKTEHSTKQLEIQAFFAQIKQLNNEQNECVVTRQVFTKELLFNTLKGMLFVLLYGSIEYTVSETVKIAEREISLQNLHLNEVQPSLLIRFLHKNFDALHNVGRKYKWQKRLDFMQIFSSNSKIIENICDDLELPTDGKNIRVEQLRSIFCTFNIEPTLLNAQWGGRLKDIVENRNTIAHGNTTAADVGKNLFISDLQVRIDEVNAFCTTFIALFEDYLNNKKYKV</sequence>
<reference evidence="2 3" key="1">
    <citation type="submission" date="2019-03" db="EMBL/GenBank/DDBJ databases">
        <title>Genomic Encyclopedia of Type Strains, Phase IV (KMG-IV): sequencing the most valuable type-strain genomes for metagenomic binning, comparative biology and taxonomic classification.</title>
        <authorList>
            <person name="Goeker M."/>
        </authorList>
    </citation>
    <scope>NUCLEOTIDE SEQUENCE [LARGE SCALE GENOMIC DNA]</scope>
    <source>
        <strain evidence="2 3">DSM 16380</strain>
    </source>
</reference>
<evidence type="ECO:0000313" key="3">
    <source>
        <dbReference type="Proteomes" id="UP000295537"/>
    </source>
</evidence>
<dbReference type="Pfam" id="PF18735">
    <property type="entry name" value="HEPN_RiboL-PSP"/>
    <property type="match status" value="1"/>
</dbReference>
<organism evidence="2 3">
    <name type="scientific">Nicoletella semolina</name>
    <dbReference type="NCBI Taxonomy" id="271160"/>
    <lineage>
        <taxon>Bacteria</taxon>
        <taxon>Pseudomonadati</taxon>
        <taxon>Pseudomonadota</taxon>
        <taxon>Gammaproteobacteria</taxon>
        <taxon>Pasteurellales</taxon>
        <taxon>Pasteurellaceae</taxon>
        <taxon>Nicoletella</taxon>
    </lineage>
</organism>
<dbReference type="RefSeq" id="WP_132500908.1">
    <property type="nucleotide sequence ID" value="NZ_LVXA01000001.1"/>
</dbReference>
<comment type="caution">
    <text evidence="2">The sequence shown here is derived from an EMBL/GenBank/DDBJ whole genome shotgun (WGS) entry which is preliminary data.</text>
</comment>
<dbReference type="AlphaFoldDB" id="A0A4R2NAL3"/>
<feature type="domain" description="RiboL-PSP-HEPN" evidence="1">
    <location>
        <begin position="42"/>
        <end position="214"/>
    </location>
</feature>
<name>A0A4R2NAL3_9PAST</name>
<keyword evidence="3" id="KW-1185">Reference proteome</keyword>
<proteinExistence type="predicted"/>
<dbReference type="OrthoDB" id="5193740at2"/>
<dbReference type="Proteomes" id="UP000295537">
    <property type="component" value="Unassembled WGS sequence"/>
</dbReference>
<protein>
    <recommendedName>
        <fullName evidence="1">RiboL-PSP-HEPN domain-containing protein</fullName>
    </recommendedName>
</protein>
<dbReference type="EMBL" id="SLXJ01000003">
    <property type="protein sequence ID" value="TCP18087.1"/>
    <property type="molecule type" value="Genomic_DNA"/>
</dbReference>
<accession>A0A4R2NAL3</accession>
<dbReference type="InterPro" id="IPR041519">
    <property type="entry name" value="HEPN_RiboL-PSP"/>
</dbReference>